<protein>
    <submittedName>
        <fullName evidence="1">Uncharacterized protein</fullName>
    </submittedName>
</protein>
<accession>A0A9E7FNQ2</accession>
<evidence type="ECO:0000313" key="2">
    <source>
        <dbReference type="Proteomes" id="UP001055439"/>
    </source>
</evidence>
<dbReference type="EMBL" id="CP097506">
    <property type="protein sequence ID" value="URD99634.1"/>
    <property type="molecule type" value="Genomic_DNA"/>
</dbReference>
<evidence type="ECO:0000313" key="1">
    <source>
        <dbReference type="EMBL" id="URD99634.1"/>
    </source>
</evidence>
<proteinExistence type="predicted"/>
<dbReference type="AlphaFoldDB" id="A0A9E7FNQ2"/>
<reference evidence="1" key="1">
    <citation type="submission" date="2022-05" db="EMBL/GenBank/DDBJ databases">
        <title>The Musa troglodytarum L. genome provides insights into the mechanism of non-climacteric behaviour and enrichment of carotenoids.</title>
        <authorList>
            <person name="Wang J."/>
        </authorList>
    </citation>
    <scope>NUCLEOTIDE SEQUENCE</scope>
    <source>
        <tissue evidence="1">Leaf</tissue>
    </source>
</reference>
<organism evidence="1 2">
    <name type="scientific">Musa troglodytarum</name>
    <name type="common">fe'i banana</name>
    <dbReference type="NCBI Taxonomy" id="320322"/>
    <lineage>
        <taxon>Eukaryota</taxon>
        <taxon>Viridiplantae</taxon>
        <taxon>Streptophyta</taxon>
        <taxon>Embryophyta</taxon>
        <taxon>Tracheophyta</taxon>
        <taxon>Spermatophyta</taxon>
        <taxon>Magnoliopsida</taxon>
        <taxon>Liliopsida</taxon>
        <taxon>Zingiberales</taxon>
        <taxon>Musaceae</taxon>
        <taxon>Musa</taxon>
    </lineage>
</organism>
<gene>
    <name evidence="1" type="ORF">MUK42_07980</name>
</gene>
<name>A0A9E7FNQ2_9LILI</name>
<sequence length="97" mass="11599">MQRFIDRFRLCNISKKRNHRIHHEKDRQGQEEIDKPLRPEITRLLRGGGKGRRDMRLEMGITYCGNHVVRFGSEMVTGLELQIRKRRIAKARRHVLP</sequence>
<keyword evidence="2" id="KW-1185">Reference proteome</keyword>
<dbReference type="Proteomes" id="UP001055439">
    <property type="component" value="Chromosome 4"/>
</dbReference>